<dbReference type="KEGG" id="tio:INP52_00130"/>
<keyword evidence="2" id="KW-1185">Reference proteome</keyword>
<dbReference type="EMBL" id="CP063767">
    <property type="protein sequence ID" value="QOY60673.1"/>
    <property type="molecule type" value="Genomic_DNA"/>
</dbReference>
<evidence type="ECO:0000313" key="1">
    <source>
        <dbReference type="EMBL" id="QOY60673.1"/>
    </source>
</evidence>
<dbReference type="AlphaFoldDB" id="A0A7S7M8N6"/>
<dbReference type="RefSeq" id="WP_194371346.1">
    <property type="nucleotide sequence ID" value="NZ_CP063767.1"/>
</dbReference>
<dbReference type="Pfam" id="PF02645">
    <property type="entry name" value="DegV"/>
    <property type="match status" value="1"/>
</dbReference>
<dbReference type="SUPFAM" id="SSF82549">
    <property type="entry name" value="DAK1/DegV-like"/>
    <property type="match status" value="1"/>
</dbReference>
<protein>
    <submittedName>
        <fullName evidence="1">DegV family protein</fullName>
    </submittedName>
</protein>
<proteinExistence type="predicted"/>
<dbReference type="Gene3D" id="3.40.50.10440">
    <property type="entry name" value="Dihydroxyacetone kinase, domain 1"/>
    <property type="match status" value="1"/>
</dbReference>
<dbReference type="PROSITE" id="PS51482">
    <property type="entry name" value="DEGV"/>
    <property type="match status" value="1"/>
</dbReference>
<sequence length="267" mass="27814">MSVAVGREGDDRMALRLAEAYRTLAEQGYACVISVHSSAEFSGSLDAARVAAAQVADEVGVETLDSGVASVGTGMLVERLASWRSQGADGPRALAAAHALSRSVRLLVVPTATARLSRRRTRHHHASSLGRTASTLRVRISGERALFLLSRAALTPLARATDLVELTSRLVHAMSAVAATEGALVYALLETGDARAVRAVEKPLDTNEFVSRCLGTAHADESVVETIGAGAVGVAFMPARVYTAPFSELALLGLDSAVQPNQGAEGS</sequence>
<gene>
    <name evidence="1" type="ORF">INP52_00130</name>
</gene>
<dbReference type="InterPro" id="IPR003797">
    <property type="entry name" value="DegV"/>
</dbReference>
<organism evidence="1 2">
    <name type="scientific">Thermophilibacter immobilis</name>
    <dbReference type="NCBI Taxonomy" id="2779519"/>
    <lineage>
        <taxon>Bacteria</taxon>
        <taxon>Bacillati</taxon>
        <taxon>Actinomycetota</taxon>
        <taxon>Coriobacteriia</taxon>
        <taxon>Coriobacteriales</taxon>
        <taxon>Atopobiaceae</taxon>
        <taxon>Thermophilibacter</taxon>
    </lineage>
</organism>
<evidence type="ECO:0000313" key="2">
    <source>
        <dbReference type="Proteomes" id="UP000593735"/>
    </source>
</evidence>
<dbReference type="Proteomes" id="UP000593735">
    <property type="component" value="Chromosome"/>
</dbReference>
<name>A0A7S7M8N6_9ACTN</name>
<accession>A0A7S7M8N6</accession>
<reference evidence="1 2" key="1">
    <citation type="submission" date="2020-10" db="EMBL/GenBank/DDBJ databases">
        <title>Olsenella immobilis sp.nov., isolated from the mud in a fermentation cellar used for the production of Chinese strong-flavoured liquor.</title>
        <authorList>
            <person name="Lu L."/>
        </authorList>
    </citation>
    <scope>NUCLEOTIDE SEQUENCE [LARGE SCALE GENOMIC DNA]</scope>
    <source>
        <strain evidence="1 2">LZLJ-2</strain>
    </source>
</reference>